<proteinExistence type="inferred from homology"/>
<protein>
    <submittedName>
        <fullName evidence="7">ABC transporter substrate-binding protein</fullName>
    </submittedName>
</protein>
<sequence length="282" mass="30602">MKTIDRRALFSSGAAAALLAASGVSLEAAPHTGGRLRVAVPRDGVSLGRLVRGAAFDSLTEIAANGVLQGELATGWSGNENGRVWHFDLRDDVAFHNGAPMRAQDVVASLSGYAEMGRLRLRTIEATGVRAVRLELQEGDRGLPLRLADQMFTICQDGHVDLSLAEAIGTGCYRTRRHEPDRGYLGQKVEQHYKDGRAGWADSIEAVVIPDPAIRSEALRDGYVDIAVLPAPEGLREQKDFIFHPSFSDMALAARRSVGVPREIGANGPLDDGRLAERWWRV</sequence>
<name>A0ABT7F9E5_9RHOB</name>
<dbReference type="Proteomes" id="UP001227126">
    <property type="component" value="Unassembled WGS sequence"/>
</dbReference>
<keyword evidence="3" id="KW-0813">Transport</keyword>
<dbReference type="SUPFAM" id="SSF53850">
    <property type="entry name" value="Periplasmic binding protein-like II"/>
    <property type="match status" value="1"/>
</dbReference>
<dbReference type="Gene3D" id="3.40.190.10">
    <property type="entry name" value="Periplasmic binding protein-like II"/>
    <property type="match status" value="1"/>
</dbReference>
<keyword evidence="4 5" id="KW-0732">Signal</keyword>
<dbReference type="EMBL" id="JASNJE010000001">
    <property type="protein sequence ID" value="MDK3071737.1"/>
    <property type="molecule type" value="Genomic_DNA"/>
</dbReference>
<gene>
    <name evidence="7" type="ORF">QO034_01315</name>
</gene>
<comment type="similarity">
    <text evidence="2">Belongs to the bacterial solute-binding protein 5 family.</text>
</comment>
<dbReference type="InterPro" id="IPR039424">
    <property type="entry name" value="SBP_5"/>
</dbReference>
<reference evidence="7 8" key="1">
    <citation type="submission" date="2023-05" db="EMBL/GenBank/DDBJ databases">
        <title>Sedimentitalea sp. nov. JM2-8.</title>
        <authorList>
            <person name="Huang J."/>
        </authorList>
    </citation>
    <scope>NUCLEOTIDE SEQUENCE [LARGE SCALE GENOMIC DNA]</scope>
    <source>
        <strain evidence="7 8">JM2-8</strain>
    </source>
</reference>
<evidence type="ECO:0000256" key="2">
    <source>
        <dbReference type="ARBA" id="ARBA00005695"/>
    </source>
</evidence>
<keyword evidence="8" id="KW-1185">Reference proteome</keyword>
<feature type="signal peptide" evidence="5">
    <location>
        <begin position="1"/>
        <end position="20"/>
    </location>
</feature>
<feature type="chain" id="PRO_5045408321" evidence="5">
    <location>
        <begin position="21"/>
        <end position="282"/>
    </location>
</feature>
<dbReference type="Pfam" id="PF00496">
    <property type="entry name" value="SBP_bac_5"/>
    <property type="match status" value="1"/>
</dbReference>
<evidence type="ECO:0000313" key="8">
    <source>
        <dbReference type="Proteomes" id="UP001227126"/>
    </source>
</evidence>
<evidence type="ECO:0000256" key="3">
    <source>
        <dbReference type="ARBA" id="ARBA00022448"/>
    </source>
</evidence>
<feature type="domain" description="Solute-binding protein family 5" evidence="6">
    <location>
        <begin position="68"/>
        <end position="239"/>
    </location>
</feature>
<evidence type="ECO:0000256" key="1">
    <source>
        <dbReference type="ARBA" id="ARBA00004418"/>
    </source>
</evidence>
<evidence type="ECO:0000259" key="6">
    <source>
        <dbReference type="Pfam" id="PF00496"/>
    </source>
</evidence>
<dbReference type="PANTHER" id="PTHR30290:SF9">
    <property type="entry name" value="OLIGOPEPTIDE-BINDING PROTEIN APPA"/>
    <property type="match status" value="1"/>
</dbReference>
<evidence type="ECO:0000256" key="5">
    <source>
        <dbReference type="SAM" id="SignalP"/>
    </source>
</evidence>
<dbReference type="PANTHER" id="PTHR30290">
    <property type="entry name" value="PERIPLASMIC BINDING COMPONENT OF ABC TRANSPORTER"/>
    <property type="match status" value="1"/>
</dbReference>
<dbReference type="RefSeq" id="WP_284483687.1">
    <property type="nucleotide sequence ID" value="NZ_JASNJE010000001.1"/>
</dbReference>
<comment type="subcellular location">
    <subcellularLocation>
        <location evidence="1">Periplasm</location>
    </subcellularLocation>
</comment>
<organism evidence="7 8">
    <name type="scientific">Sedimentitalea xiamensis</name>
    <dbReference type="NCBI Taxonomy" id="3050037"/>
    <lineage>
        <taxon>Bacteria</taxon>
        <taxon>Pseudomonadati</taxon>
        <taxon>Pseudomonadota</taxon>
        <taxon>Alphaproteobacteria</taxon>
        <taxon>Rhodobacterales</taxon>
        <taxon>Paracoccaceae</taxon>
        <taxon>Sedimentitalea</taxon>
    </lineage>
</organism>
<accession>A0ABT7F9E5</accession>
<comment type="caution">
    <text evidence="7">The sequence shown here is derived from an EMBL/GenBank/DDBJ whole genome shotgun (WGS) entry which is preliminary data.</text>
</comment>
<evidence type="ECO:0000256" key="4">
    <source>
        <dbReference type="ARBA" id="ARBA00022729"/>
    </source>
</evidence>
<evidence type="ECO:0000313" key="7">
    <source>
        <dbReference type="EMBL" id="MDK3071737.1"/>
    </source>
</evidence>
<dbReference type="InterPro" id="IPR000914">
    <property type="entry name" value="SBP_5_dom"/>
</dbReference>